<dbReference type="Gene3D" id="3.30.420.40">
    <property type="match status" value="2"/>
</dbReference>
<dbReference type="Proteomes" id="UP000639772">
    <property type="component" value="Chromosome 7"/>
</dbReference>
<evidence type="ECO:0000313" key="5">
    <source>
        <dbReference type="Proteomes" id="UP000636800"/>
    </source>
</evidence>
<dbReference type="InterPro" id="IPR043129">
    <property type="entry name" value="ATPase_NBD"/>
</dbReference>
<evidence type="ECO:0000313" key="6">
    <source>
        <dbReference type="Proteomes" id="UP000639772"/>
    </source>
</evidence>
<sequence>MAAPNLCPQWPNCFIHSFSDAGRFDLNLMLCPVWSDGNIPFLVALQEGRPTTLSLSLFFANFLAMERTKEERITGRAVTDAIIDLPTCYNVNRSVIVSAAASIGIRIREFLERPIFAALAYAPFQQNVRKVLVFEFGGGTLCSSLLDVQRSDGIITILASEPINGCPLFKFLRRELGIQSQEHGSIFRRLYAESERVKNALCSGQPIGKVDVRFLQRRPGVKMLPPVVNLDMLTNLNLHSIRRSIDQCLLQAGESSFDAVDEVILVGVSVGIPIVRRTLESLFPGRRLRDELDPGTFVRARALLLAASLYNNAMVVSMDHIDRMWPEL</sequence>
<reference evidence="5 6" key="1">
    <citation type="journal article" date="2020" name="Nat. Food">
        <title>A phased Vanilla planifolia genome enables genetic improvement of flavour and production.</title>
        <authorList>
            <person name="Hasing T."/>
            <person name="Tang H."/>
            <person name="Brym M."/>
            <person name="Khazi F."/>
            <person name="Huang T."/>
            <person name="Chambers A.H."/>
        </authorList>
    </citation>
    <scope>NUCLEOTIDE SEQUENCE [LARGE SCALE GENOMIC DNA]</scope>
    <source>
        <tissue evidence="4">Leaf</tissue>
    </source>
</reference>
<comment type="caution">
    <text evidence="4">The sequence shown here is derived from an EMBL/GenBank/DDBJ whole genome shotgun (WGS) entry which is preliminary data.</text>
</comment>
<organism evidence="4 6">
    <name type="scientific">Vanilla planifolia</name>
    <name type="common">Vanilla</name>
    <dbReference type="NCBI Taxonomy" id="51239"/>
    <lineage>
        <taxon>Eukaryota</taxon>
        <taxon>Viridiplantae</taxon>
        <taxon>Streptophyta</taxon>
        <taxon>Embryophyta</taxon>
        <taxon>Tracheophyta</taxon>
        <taxon>Spermatophyta</taxon>
        <taxon>Magnoliopsida</taxon>
        <taxon>Liliopsida</taxon>
        <taxon>Asparagales</taxon>
        <taxon>Orchidaceae</taxon>
        <taxon>Vanilloideae</taxon>
        <taxon>Vanilleae</taxon>
        <taxon>Vanilla</taxon>
    </lineage>
</organism>
<keyword evidence="2" id="KW-0067">ATP-binding</keyword>
<protein>
    <submittedName>
        <fullName evidence="4">Uncharacterized protein</fullName>
    </submittedName>
</protein>
<name>A0A835QL96_VANPL</name>
<dbReference type="SUPFAM" id="SSF53067">
    <property type="entry name" value="Actin-like ATPase domain"/>
    <property type="match status" value="1"/>
</dbReference>
<accession>A0A835QL96</accession>
<dbReference type="EMBL" id="JADCNL010000007">
    <property type="protein sequence ID" value="KAG0473756.1"/>
    <property type="molecule type" value="Genomic_DNA"/>
</dbReference>
<dbReference type="Gene3D" id="3.30.30.30">
    <property type="match status" value="1"/>
</dbReference>
<proteinExistence type="predicted"/>
<gene>
    <name evidence="4" type="ORF">HPP92_015101</name>
    <name evidence="3" type="ORF">HPP92_015613</name>
</gene>
<keyword evidence="5" id="KW-1185">Reference proteome</keyword>
<dbReference type="Gene3D" id="3.90.640.10">
    <property type="entry name" value="Actin, Chain A, domain 4"/>
    <property type="match status" value="1"/>
</dbReference>
<evidence type="ECO:0000256" key="1">
    <source>
        <dbReference type="ARBA" id="ARBA00022741"/>
    </source>
</evidence>
<evidence type="ECO:0000313" key="3">
    <source>
        <dbReference type="EMBL" id="KAG0473756.1"/>
    </source>
</evidence>
<dbReference type="AlphaFoldDB" id="A0A835QL96"/>
<dbReference type="GO" id="GO:0005524">
    <property type="term" value="F:ATP binding"/>
    <property type="evidence" value="ECO:0007669"/>
    <property type="project" value="UniProtKB-KW"/>
</dbReference>
<evidence type="ECO:0000313" key="4">
    <source>
        <dbReference type="EMBL" id="KAG0475415.1"/>
    </source>
</evidence>
<dbReference type="InterPro" id="IPR013126">
    <property type="entry name" value="Hsp_70_fam"/>
</dbReference>
<dbReference type="Pfam" id="PF00012">
    <property type="entry name" value="HSP70"/>
    <property type="match status" value="1"/>
</dbReference>
<dbReference type="EMBL" id="JADCNM010000007">
    <property type="protein sequence ID" value="KAG0475415.1"/>
    <property type="molecule type" value="Genomic_DNA"/>
</dbReference>
<evidence type="ECO:0000256" key="2">
    <source>
        <dbReference type="ARBA" id="ARBA00022840"/>
    </source>
</evidence>
<dbReference type="Proteomes" id="UP000636800">
    <property type="component" value="Chromosome 7"/>
</dbReference>
<dbReference type="GO" id="GO:0140662">
    <property type="term" value="F:ATP-dependent protein folding chaperone"/>
    <property type="evidence" value="ECO:0007669"/>
    <property type="project" value="InterPro"/>
</dbReference>
<dbReference type="PANTHER" id="PTHR19375">
    <property type="entry name" value="HEAT SHOCK PROTEIN 70KDA"/>
    <property type="match status" value="1"/>
</dbReference>
<keyword evidence="1" id="KW-0547">Nucleotide-binding</keyword>